<evidence type="ECO:0000313" key="3">
    <source>
        <dbReference type="Proteomes" id="UP000229730"/>
    </source>
</evidence>
<dbReference type="GO" id="GO:0010181">
    <property type="term" value="F:FMN binding"/>
    <property type="evidence" value="ECO:0007669"/>
    <property type="project" value="InterPro"/>
</dbReference>
<protein>
    <submittedName>
        <fullName evidence="2">Flavodoxin</fullName>
    </submittedName>
</protein>
<dbReference type="GO" id="GO:0009055">
    <property type="term" value="F:electron transfer activity"/>
    <property type="evidence" value="ECO:0007669"/>
    <property type="project" value="InterPro"/>
</dbReference>
<dbReference type="OrthoDB" id="9806505at2"/>
<accession>A0A2G4YTX7</accession>
<evidence type="ECO:0000313" key="2">
    <source>
        <dbReference type="EMBL" id="PHZ85791.1"/>
    </source>
</evidence>
<comment type="caution">
    <text evidence="2">The sequence shown here is derived from an EMBL/GenBank/DDBJ whole genome shotgun (WGS) entry which is preliminary data.</text>
</comment>
<dbReference type="InParanoid" id="A0A2G4YTX7"/>
<dbReference type="RefSeq" id="WP_099471376.1">
    <property type="nucleotide sequence ID" value="NZ_CP041025.1"/>
</dbReference>
<reference evidence="2 3" key="1">
    <citation type="submission" date="2017-10" db="EMBL/GenBank/DDBJ databases">
        <title>Frigbacter circumglobatus gen. nov. sp. nov., isolated from sediment cultured in situ.</title>
        <authorList>
            <person name="Zhao Z."/>
        </authorList>
    </citation>
    <scope>NUCLEOTIDE SEQUENCE [LARGE SCALE GENOMIC DNA]</scope>
    <source>
        <strain evidence="2 3">ZYL</strain>
    </source>
</reference>
<organism evidence="2 3">
    <name type="scientific">Paremcibacter congregatus</name>
    <dbReference type="NCBI Taxonomy" id="2043170"/>
    <lineage>
        <taxon>Bacteria</taxon>
        <taxon>Pseudomonadati</taxon>
        <taxon>Pseudomonadota</taxon>
        <taxon>Alphaproteobacteria</taxon>
        <taxon>Emcibacterales</taxon>
        <taxon>Emcibacteraceae</taxon>
        <taxon>Paremcibacter</taxon>
    </lineage>
</organism>
<dbReference type="Gene3D" id="3.40.50.360">
    <property type="match status" value="1"/>
</dbReference>
<dbReference type="SUPFAM" id="SSF52218">
    <property type="entry name" value="Flavoproteins"/>
    <property type="match status" value="1"/>
</dbReference>
<dbReference type="PANTHER" id="PTHR39201:SF1">
    <property type="entry name" value="FLAVODOXIN-LIKE DOMAIN-CONTAINING PROTEIN"/>
    <property type="match status" value="1"/>
</dbReference>
<dbReference type="InterPro" id="IPR029039">
    <property type="entry name" value="Flavoprotein-like_sf"/>
</dbReference>
<dbReference type="Proteomes" id="UP000229730">
    <property type="component" value="Unassembled WGS sequence"/>
</dbReference>
<dbReference type="PANTHER" id="PTHR39201">
    <property type="entry name" value="EXPORTED PROTEIN-RELATED"/>
    <property type="match status" value="1"/>
</dbReference>
<evidence type="ECO:0000256" key="1">
    <source>
        <dbReference type="ARBA" id="ARBA00001917"/>
    </source>
</evidence>
<sequence>MTKNILIVYYSDSGNTRKAAEYIANKLDAVMEQVKTPAFGHGVWGYFKKGWFSWRKRQVPIAPVVHDPANFDLLIVGAPVWAGHVASPIRSYLSTEAAKAQKAPRVAFFVTEGGSGGSRALQEMRELLNVKTICELEINDHDRKVQQDISMMENFVSLIDNSLEQGPQPATA</sequence>
<keyword evidence="3" id="KW-1185">Reference proteome</keyword>
<comment type="cofactor">
    <cofactor evidence="1">
        <name>FMN</name>
        <dbReference type="ChEBI" id="CHEBI:58210"/>
    </cofactor>
</comment>
<gene>
    <name evidence="2" type="ORF">CRD36_03680</name>
</gene>
<dbReference type="EMBL" id="PDEM01000009">
    <property type="protein sequence ID" value="PHZ85791.1"/>
    <property type="molecule type" value="Genomic_DNA"/>
</dbReference>
<proteinExistence type="predicted"/>
<dbReference type="PROSITE" id="PS00201">
    <property type="entry name" value="FLAVODOXIN"/>
    <property type="match status" value="1"/>
</dbReference>
<dbReference type="InterPro" id="IPR001226">
    <property type="entry name" value="Flavodoxin_CS"/>
</dbReference>
<name>A0A2G4YTX7_9PROT</name>
<dbReference type="AlphaFoldDB" id="A0A2G4YTX7"/>